<feature type="region of interest" description="Disordered" evidence="1">
    <location>
        <begin position="65"/>
        <end position="145"/>
    </location>
</feature>
<gene>
    <name evidence="2" type="ORF">CesoFtcFv8_024917</name>
</gene>
<reference evidence="2 3" key="1">
    <citation type="journal article" date="2023" name="Mol. Biol. Evol.">
        <title>Genomics of Secondarily Temperate Adaptation in the Only Non-Antarctic Icefish.</title>
        <authorList>
            <person name="Rivera-Colon A.G."/>
            <person name="Rayamajhi N."/>
            <person name="Minhas B.F."/>
            <person name="Madrigal G."/>
            <person name="Bilyk K.T."/>
            <person name="Yoon V."/>
            <person name="Hune M."/>
            <person name="Gregory S."/>
            <person name="Cheng C.H.C."/>
            <person name="Catchen J.M."/>
        </authorList>
    </citation>
    <scope>NUCLEOTIDE SEQUENCE [LARGE SCALE GENOMIC DNA]</scope>
    <source>
        <strain evidence="2">JC2023a</strain>
    </source>
</reference>
<evidence type="ECO:0000313" key="3">
    <source>
        <dbReference type="Proteomes" id="UP001335648"/>
    </source>
</evidence>
<organism evidence="2 3">
    <name type="scientific">Champsocephalus esox</name>
    <name type="common">pike icefish</name>
    <dbReference type="NCBI Taxonomy" id="159716"/>
    <lineage>
        <taxon>Eukaryota</taxon>
        <taxon>Metazoa</taxon>
        <taxon>Chordata</taxon>
        <taxon>Craniata</taxon>
        <taxon>Vertebrata</taxon>
        <taxon>Euteleostomi</taxon>
        <taxon>Actinopterygii</taxon>
        <taxon>Neopterygii</taxon>
        <taxon>Teleostei</taxon>
        <taxon>Neoteleostei</taxon>
        <taxon>Acanthomorphata</taxon>
        <taxon>Eupercaria</taxon>
        <taxon>Perciformes</taxon>
        <taxon>Notothenioidei</taxon>
        <taxon>Channichthyidae</taxon>
        <taxon>Champsocephalus</taxon>
    </lineage>
</organism>
<dbReference type="EMBL" id="JAULUE010002066">
    <property type="protein sequence ID" value="KAK5877413.1"/>
    <property type="molecule type" value="Genomic_DNA"/>
</dbReference>
<name>A0AAN8B3J3_9TELE</name>
<dbReference type="Proteomes" id="UP001335648">
    <property type="component" value="Unassembled WGS sequence"/>
</dbReference>
<protein>
    <submittedName>
        <fullName evidence="2">Uncharacterized protein</fullName>
    </submittedName>
</protein>
<sequence length="145" mass="15982">MTYRNEILCTVSVRLPLVSLVPLVRLSFQSIRNVLRSDHNGLVRLFAASCFQSCRGWSDHLPGSLAGGARLRHPQGRGKGCGGDKGGRGEALGAKREKERKRGRDGERGEQQSTAATGRKHRRRGGRQQLSDSLTHMRARNIAII</sequence>
<evidence type="ECO:0000256" key="1">
    <source>
        <dbReference type="SAM" id="MobiDB-lite"/>
    </source>
</evidence>
<dbReference type="AlphaFoldDB" id="A0AAN8B3J3"/>
<feature type="compositionally biased region" description="Basic and acidic residues" evidence="1">
    <location>
        <begin position="85"/>
        <end position="110"/>
    </location>
</feature>
<comment type="caution">
    <text evidence="2">The sequence shown here is derived from an EMBL/GenBank/DDBJ whole genome shotgun (WGS) entry which is preliminary data.</text>
</comment>
<keyword evidence="3" id="KW-1185">Reference proteome</keyword>
<evidence type="ECO:0000313" key="2">
    <source>
        <dbReference type="EMBL" id="KAK5877413.1"/>
    </source>
</evidence>
<accession>A0AAN8B3J3</accession>
<proteinExistence type="predicted"/>